<organism evidence="6 7">
    <name type="scientific">Micromonospora pallida</name>
    <dbReference type="NCBI Taxonomy" id="145854"/>
    <lineage>
        <taxon>Bacteria</taxon>
        <taxon>Bacillati</taxon>
        <taxon>Actinomycetota</taxon>
        <taxon>Actinomycetes</taxon>
        <taxon>Micromonosporales</taxon>
        <taxon>Micromonosporaceae</taxon>
        <taxon>Micromonospora</taxon>
    </lineage>
</organism>
<dbReference type="InterPro" id="IPR057326">
    <property type="entry name" value="KR_dom"/>
</dbReference>
<dbReference type="InterPro" id="IPR020904">
    <property type="entry name" value="Sc_DH/Rdtase_CS"/>
</dbReference>
<feature type="region of interest" description="Disordered" evidence="4">
    <location>
        <begin position="291"/>
        <end position="345"/>
    </location>
</feature>
<feature type="compositionally biased region" description="Low complexity" evidence="4">
    <location>
        <begin position="291"/>
        <end position="310"/>
    </location>
</feature>
<comment type="similarity">
    <text evidence="1 3">Belongs to the short-chain dehydrogenases/reductases (SDR) family.</text>
</comment>
<dbReference type="RefSeq" id="WP_091643311.1">
    <property type="nucleotide sequence ID" value="NZ_FMHW01000002.1"/>
</dbReference>
<feature type="domain" description="Ketoreductase" evidence="5">
    <location>
        <begin position="15"/>
        <end position="194"/>
    </location>
</feature>
<dbReference type="CDD" id="cd05233">
    <property type="entry name" value="SDR_c"/>
    <property type="match status" value="1"/>
</dbReference>
<keyword evidence="7" id="KW-1185">Reference proteome</keyword>
<dbReference type="PANTHER" id="PTHR44196:SF1">
    <property type="entry name" value="DEHYDROGENASE_REDUCTASE SDR FAMILY MEMBER 7B"/>
    <property type="match status" value="1"/>
</dbReference>
<dbReference type="SUPFAM" id="SSF51735">
    <property type="entry name" value="NAD(P)-binding Rossmann-fold domains"/>
    <property type="match status" value="1"/>
</dbReference>
<keyword evidence="2" id="KW-0560">Oxidoreductase</keyword>
<evidence type="ECO:0000313" key="7">
    <source>
        <dbReference type="Proteomes" id="UP000198959"/>
    </source>
</evidence>
<dbReference type="GO" id="GO:0016020">
    <property type="term" value="C:membrane"/>
    <property type="evidence" value="ECO:0007669"/>
    <property type="project" value="TreeGrafter"/>
</dbReference>
<evidence type="ECO:0000313" key="6">
    <source>
        <dbReference type="EMBL" id="SCL27818.1"/>
    </source>
</evidence>
<proteinExistence type="inferred from homology"/>
<dbReference type="STRING" id="145854.GA0074692_2419"/>
<dbReference type="InterPro" id="IPR036291">
    <property type="entry name" value="NAD(P)-bd_dom_sf"/>
</dbReference>
<dbReference type="Pfam" id="PF00106">
    <property type="entry name" value="adh_short"/>
    <property type="match status" value="1"/>
</dbReference>
<dbReference type="Gene3D" id="3.40.50.720">
    <property type="entry name" value="NAD(P)-binding Rossmann-like Domain"/>
    <property type="match status" value="1"/>
</dbReference>
<evidence type="ECO:0000256" key="3">
    <source>
        <dbReference type="RuleBase" id="RU000363"/>
    </source>
</evidence>
<dbReference type="InterPro" id="IPR002347">
    <property type="entry name" value="SDR_fam"/>
</dbReference>
<gene>
    <name evidence="6" type="ORF">GA0074692_2419</name>
</gene>
<dbReference type="PANTHER" id="PTHR44196">
    <property type="entry name" value="DEHYDROGENASE/REDUCTASE SDR FAMILY MEMBER 7B"/>
    <property type="match status" value="1"/>
</dbReference>
<reference evidence="7" key="1">
    <citation type="submission" date="2016-06" db="EMBL/GenBank/DDBJ databases">
        <authorList>
            <person name="Varghese N."/>
            <person name="Submissions Spin"/>
        </authorList>
    </citation>
    <scope>NUCLEOTIDE SEQUENCE [LARGE SCALE GENOMIC DNA]</scope>
    <source>
        <strain evidence="7">DSM 43817</strain>
    </source>
</reference>
<dbReference type="GO" id="GO:0016491">
    <property type="term" value="F:oxidoreductase activity"/>
    <property type="evidence" value="ECO:0007669"/>
    <property type="project" value="UniProtKB-KW"/>
</dbReference>
<evidence type="ECO:0000256" key="1">
    <source>
        <dbReference type="ARBA" id="ARBA00006484"/>
    </source>
</evidence>
<dbReference type="PRINTS" id="PR00080">
    <property type="entry name" value="SDRFAMILY"/>
</dbReference>
<evidence type="ECO:0000256" key="2">
    <source>
        <dbReference type="ARBA" id="ARBA00023002"/>
    </source>
</evidence>
<name>A0A1C6SEN6_9ACTN</name>
<dbReference type="Proteomes" id="UP000198959">
    <property type="component" value="Unassembled WGS sequence"/>
</dbReference>
<dbReference type="EMBL" id="FMHW01000002">
    <property type="protein sequence ID" value="SCL27818.1"/>
    <property type="molecule type" value="Genomic_DNA"/>
</dbReference>
<evidence type="ECO:0000259" key="5">
    <source>
        <dbReference type="SMART" id="SM00822"/>
    </source>
</evidence>
<dbReference type="PROSITE" id="PS00061">
    <property type="entry name" value="ADH_SHORT"/>
    <property type="match status" value="1"/>
</dbReference>
<dbReference type="NCBIfam" id="NF004526">
    <property type="entry name" value="PRK05872.1"/>
    <property type="match status" value="1"/>
</dbReference>
<accession>A0A1C6SEN6</accession>
<dbReference type="SMART" id="SM00822">
    <property type="entry name" value="PKS_KR"/>
    <property type="match status" value="1"/>
</dbReference>
<dbReference type="PRINTS" id="PR00081">
    <property type="entry name" value="GDHRDH"/>
</dbReference>
<feature type="compositionally biased region" description="Low complexity" evidence="4">
    <location>
        <begin position="317"/>
        <end position="333"/>
    </location>
</feature>
<sequence>MRRQRGGTASPLAGKVVLVTGAARGIGAHTARVAAARGARVCLVGLEPERLAALAAELGPGHLWFCADVTDQAALRAAVDGTVAALGGIDAVVANAGVANRGTLAVGDVEAMVRTVEVNLIGVMRTAAATVDALIARRGYLLLVSSAAAFAAAPGMAAYCASKAGVEQFGTSIRLELAHHGVAVGTAHMSWVDTDLVRDARADLPAVAELLAKLPWPMRRTTSVRECAEAFVRAVERRQRRVYVPRAVGLLQASRAVLVSPLADLVMARHARRAVPELEEQVRALGRGFGVTTALPTGTGPTGTGPTDTGSADTRPADTGPTGTGPAHTGPAGIRPEPLAGDSTC</sequence>
<evidence type="ECO:0000256" key="4">
    <source>
        <dbReference type="SAM" id="MobiDB-lite"/>
    </source>
</evidence>
<protein>
    <recommendedName>
        <fullName evidence="5">Ketoreductase domain-containing protein</fullName>
    </recommendedName>
</protein>
<dbReference type="AlphaFoldDB" id="A0A1C6SEN6"/>